<proteinExistence type="predicted"/>
<feature type="compositionally biased region" description="Low complexity" evidence="3">
    <location>
        <begin position="100"/>
        <end position="110"/>
    </location>
</feature>
<feature type="DNA-binding region" description="H-T-H motif" evidence="2">
    <location>
        <begin position="49"/>
        <end position="68"/>
    </location>
</feature>
<protein>
    <submittedName>
        <fullName evidence="5">Transcriptional regulator, TetR family</fullName>
    </submittedName>
</protein>
<evidence type="ECO:0000313" key="6">
    <source>
        <dbReference type="Proteomes" id="UP000199019"/>
    </source>
</evidence>
<feature type="domain" description="HTH tetR-type" evidence="4">
    <location>
        <begin position="26"/>
        <end position="86"/>
    </location>
</feature>
<dbReference type="PANTHER" id="PTHR30055:SF226">
    <property type="entry name" value="HTH-TYPE TRANSCRIPTIONAL REGULATOR PKSA"/>
    <property type="match status" value="1"/>
</dbReference>
<dbReference type="GO" id="GO:0000976">
    <property type="term" value="F:transcription cis-regulatory region binding"/>
    <property type="evidence" value="ECO:0007669"/>
    <property type="project" value="TreeGrafter"/>
</dbReference>
<dbReference type="InterPro" id="IPR009057">
    <property type="entry name" value="Homeodomain-like_sf"/>
</dbReference>
<name>A0A1H9VN32_9MICO</name>
<dbReference type="SUPFAM" id="SSF46689">
    <property type="entry name" value="Homeodomain-like"/>
    <property type="match status" value="1"/>
</dbReference>
<dbReference type="Gene3D" id="1.10.357.10">
    <property type="entry name" value="Tetracycline Repressor, domain 2"/>
    <property type="match status" value="1"/>
</dbReference>
<dbReference type="RefSeq" id="WP_218144293.1">
    <property type="nucleotide sequence ID" value="NZ_FOHB01000004.1"/>
</dbReference>
<dbReference type="PRINTS" id="PR00455">
    <property type="entry name" value="HTHTETR"/>
</dbReference>
<gene>
    <name evidence="5" type="ORF">SAMN05216199_2444</name>
</gene>
<organism evidence="5 6">
    <name type="scientific">Pedococcus cremeus</name>
    <dbReference type="NCBI Taxonomy" id="587636"/>
    <lineage>
        <taxon>Bacteria</taxon>
        <taxon>Bacillati</taxon>
        <taxon>Actinomycetota</taxon>
        <taxon>Actinomycetes</taxon>
        <taxon>Micrococcales</taxon>
        <taxon>Intrasporangiaceae</taxon>
        <taxon>Pedococcus</taxon>
    </lineage>
</organism>
<dbReference type="InterPro" id="IPR050109">
    <property type="entry name" value="HTH-type_TetR-like_transc_reg"/>
</dbReference>
<evidence type="ECO:0000256" key="3">
    <source>
        <dbReference type="SAM" id="MobiDB-lite"/>
    </source>
</evidence>
<dbReference type="EMBL" id="FOHB01000004">
    <property type="protein sequence ID" value="SES22948.1"/>
    <property type="molecule type" value="Genomic_DNA"/>
</dbReference>
<evidence type="ECO:0000313" key="5">
    <source>
        <dbReference type="EMBL" id="SES22948.1"/>
    </source>
</evidence>
<dbReference type="PROSITE" id="PS01081">
    <property type="entry name" value="HTH_TETR_1"/>
    <property type="match status" value="1"/>
</dbReference>
<dbReference type="InterPro" id="IPR023772">
    <property type="entry name" value="DNA-bd_HTH_TetR-type_CS"/>
</dbReference>
<dbReference type="InterPro" id="IPR001647">
    <property type="entry name" value="HTH_TetR"/>
</dbReference>
<reference evidence="6" key="1">
    <citation type="submission" date="2016-10" db="EMBL/GenBank/DDBJ databases">
        <authorList>
            <person name="Varghese N."/>
            <person name="Submissions S."/>
        </authorList>
    </citation>
    <scope>NUCLEOTIDE SEQUENCE [LARGE SCALE GENOMIC DNA]</scope>
    <source>
        <strain evidence="6">CGMCC 1.6963</strain>
    </source>
</reference>
<keyword evidence="1 2" id="KW-0238">DNA-binding</keyword>
<feature type="compositionally biased region" description="Pro residues" evidence="3">
    <location>
        <begin position="1"/>
        <end position="15"/>
    </location>
</feature>
<evidence type="ECO:0000259" key="4">
    <source>
        <dbReference type="PROSITE" id="PS50977"/>
    </source>
</evidence>
<feature type="region of interest" description="Disordered" evidence="3">
    <location>
        <begin position="1"/>
        <end position="25"/>
    </location>
</feature>
<accession>A0A1H9VN32</accession>
<dbReference type="PANTHER" id="PTHR30055">
    <property type="entry name" value="HTH-TYPE TRANSCRIPTIONAL REGULATOR RUTR"/>
    <property type="match status" value="1"/>
</dbReference>
<dbReference type="PROSITE" id="PS50977">
    <property type="entry name" value="HTH_TETR_2"/>
    <property type="match status" value="1"/>
</dbReference>
<evidence type="ECO:0000256" key="2">
    <source>
        <dbReference type="PROSITE-ProRule" id="PRU00335"/>
    </source>
</evidence>
<dbReference type="STRING" id="587636.SAMN05216199_2444"/>
<dbReference type="Proteomes" id="UP000199019">
    <property type="component" value="Unassembled WGS sequence"/>
</dbReference>
<keyword evidence="6" id="KW-1185">Reference proteome</keyword>
<dbReference type="AlphaFoldDB" id="A0A1H9VN32"/>
<evidence type="ECO:0000256" key="1">
    <source>
        <dbReference type="ARBA" id="ARBA00023125"/>
    </source>
</evidence>
<dbReference type="Pfam" id="PF00440">
    <property type="entry name" value="TetR_N"/>
    <property type="match status" value="1"/>
</dbReference>
<sequence>MPTPPTGMPLVPTPRAPQRKERADAARNRQRVLLAAEELFARRSVESVTMDDIAAAAGVGKGTLYRRFTDKGGLAAELLSERGAELQRAILEGPAPLGPGPAAGADSGAGTSAGTGAGTAADPAARLEAFCAAYLAFQERHLDLVLLSETSSPGGRLRKRSYEFWRQHTEVLLRAAHVPDARVRAEVLLAALSAEQVRHWTRNEGRTLDDLTVALTGVVRSLIGSPAA</sequence>
<feature type="region of interest" description="Disordered" evidence="3">
    <location>
        <begin position="92"/>
        <end position="118"/>
    </location>
</feature>
<dbReference type="GO" id="GO:0003700">
    <property type="term" value="F:DNA-binding transcription factor activity"/>
    <property type="evidence" value="ECO:0007669"/>
    <property type="project" value="TreeGrafter"/>
</dbReference>